<dbReference type="PANTHER" id="PTHR38658">
    <property type="entry name" value="OXPP CYCLE PROTEIN OPCA-RELATED"/>
    <property type="match status" value="1"/>
</dbReference>
<dbReference type="OrthoDB" id="128564at2"/>
<dbReference type="PANTHER" id="PTHR38658:SF1">
    <property type="entry name" value="OXPP CYCLE PROTEIN OPCA-RELATED"/>
    <property type="match status" value="1"/>
</dbReference>
<keyword evidence="4" id="KW-1185">Reference proteome</keyword>
<dbReference type="InterPro" id="IPR046802">
    <property type="entry name" value="OpcA_G6PD_C"/>
</dbReference>
<dbReference type="EMBL" id="BIFR01000001">
    <property type="protein sequence ID" value="GCE13429.1"/>
    <property type="molecule type" value="Genomic_DNA"/>
</dbReference>
<organism evidence="3 4">
    <name type="scientific">Tengunoibacter tsumagoiensis</name>
    <dbReference type="NCBI Taxonomy" id="2014871"/>
    <lineage>
        <taxon>Bacteria</taxon>
        <taxon>Bacillati</taxon>
        <taxon>Chloroflexota</taxon>
        <taxon>Ktedonobacteria</taxon>
        <taxon>Ktedonobacterales</taxon>
        <taxon>Dictyobacteraceae</taxon>
        <taxon>Tengunoibacter</taxon>
    </lineage>
</organism>
<evidence type="ECO:0008006" key="5">
    <source>
        <dbReference type="Google" id="ProtNLM"/>
    </source>
</evidence>
<gene>
    <name evidence="3" type="ORF">KTT_32880</name>
</gene>
<evidence type="ECO:0000313" key="4">
    <source>
        <dbReference type="Proteomes" id="UP000287352"/>
    </source>
</evidence>
<feature type="domain" description="Glucose-6-phosphate dehydrogenase assembly protein OpcA N-terminal" evidence="1">
    <location>
        <begin position="74"/>
        <end position="189"/>
    </location>
</feature>
<feature type="domain" description="Glucose-6-phosphate dehydrogenase assembly protein OpcA C-terminal" evidence="2">
    <location>
        <begin position="200"/>
        <end position="408"/>
    </location>
</feature>
<dbReference type="Pfam" id="PF20171">
    <property type="entry name" value="OpcA_G6PD_C"/>
    <property type="match status" value="1"/>
</dbReference>
<proteinExistence type="predicted"/>
<dbReference type="RefSeq" id="WP_126580953.1">
    <property type="nucleotide sequence ID" value="NZ_BIFR01000001.1"/>
</dbReference>
<accession>A0A402A312</accession>
<comment type="caution">
    <text evidence="3">The sequence shown here is derived from an EMBL/GenBank/DDBJ whole genome shotgun (WGS) entry which is preliminary data.</text>
</comment>
<protein>
    <recommendedName>
        <fullName evidence="5">Glucose-6-phosphate dehydrogenase</fullName>
    </recommendedName>
</protein>
<dbReference type="InterPro" id="IPR046801">
    <property type="entry name" value="OpcA_G6PD_N"/>
</dbReference>
<evidence type="ECO:0000259" key="2">
    <source>
        <dbReference type="Pfam" id="PF20171"/>
    </source>
</evidence>
<dbReference type="Pfam" id="PF10128">
    <property type="entry name" value="OpcA_G6PD_assem"/>
    <property type="match status" value="1"/>
</dbReference>
<dbReference type="Proteomes" id="UP000287352">
    <property type="component" value="Unassembled WGS sequence"/>
</dbReference>
<evidence type="ECO:0000313" key="3">
    <source>
        <dbReference type="EMBL" id="GCE13429.1"/>
    </source>
</evidence>
<sequence>MATDKSTTPGLRLPWAGKQVSPELVEEELTSLWHLAADNMRISQNMNVRTSVLNLVICVSDVQSAYKVSTLLRDLSSTHIARVTLLILDTRSDQPSNVSTWVTLRSFSIISDVMRHHFEQIVVHMSGEAVHSSAPIVSSLLKPDLPVYLWWPSDLPADPGLFHQLTRVSSRVIVDSDTFLVPEQRIRTLSSLLQETPDCALSDLSWGRITSWRELVAQFFDVAEYRSYLGDVDTIEIEHSVLPATSHSTNAVSPNPIRALLLAAWLKTRLGWKLSSDTSHNLHETETGTYSWKMARVTTLSGHLLAVALDQVEKKAVPTLTISVRPRENADLSPGSLCLVRMRSTSGDQHAAFTIDREDDKHVLTAVELPSSSRPQRTVNITATQKEDELLHNEFEIMGQDLLYEDTLHEVFSLLA</sequence>
<reference evidence="4" key="1">
    <citation type="submission" date="2018-12" db="EMBL/GenBank/DDBJ databases">
        <title>Tengunoibacter tsumagoiensis gen. nov., sp. nov., Dictyobacter kobayashii sp. nov., D. alpinus sp. nov., and D. joshuensis sp. nov. and description of Dictyobacteraceae fam. nov. within the order Ktedonobacterales isolated from Tengu-no-mugimeshi.</title>
        <authorList>
            <person name="Wang C.M."/>
            <person name="Zheng Y."/>
            <person name="Sakai Y."/>
            <person name="Toyoda A."/>
            <person name="Minakuchi Y."/>
            <person name="Abe K."/>
            <person name="Yokota A."/>
            <person name="Yabe S."/>
        </authorList>
    </citation>
    <scope>NUCLEOTIDE SEQUENCE [LARGE SCALE GENOMIC DNA]</scope>
    <source>
        <strain evidence="4">Uno3</strain>
    </source>
</reference>
<dbReference type="InterPro" id="IPR004555">
    <property type="entry name" value="G6PDH_assembly_OpcA"/>
</dbReference>
<evidence type="ECO:0000259" key="1">
    <source>
        <dbReference type="Pfam" id="PF10128"/>
    </source>
</evidence>
<name>A0A402A312_9CHLR</name>
<dbReference type="AlphaFoldDB" id="A0A402A312"/>